<name>A0AB33Z2B7_9GAMM</name>
<dbReference type="GO" id="GO:0005737">
    <property type="term" value="C:cytoplasm"/>
    <property type="evidence" value="ECO:0007669"/>
    <property type="project" value="UniProtKB-SubCell"/>
</dbReference>
<keyword evidence="4" id="KW-0963">Cytoplasm</keyword>
<accession>A0AB33Z2B7</accession>
<comment type="subunit">
    <text evidence="4">UreD, UreF and UreG form a complex that acts as a GTP-hydrolysis-dependent molecular chaperone, activating the urease apoprotein by helping to assemble the nickel containing metallocenter of UreC. The UreE protein probably delivers the nickel.</text>
</comment>
<proteinExistence type="inferred from homology"/>
<dbReference type="RefSeq" id="WP_016390249.1">
    <property type="nucleotide sequence ID" value="NZ_KE646807.1"/>
</dbReference>
<dbReference type="Proteomes" id="UP000015462">
    <property type="component" value="Unassembled WGS sequence"/>
</dbReference>
<dbReference type="InterPro" id="IPR002669">
    <property type="entry name" value="UreD"/>
</dbReference>
<dbReference type="AlphaFoldDB" id="A0AB33Z2B7"/>
<gene>
    <name evidence="4" type="primary">ureD</name>
    <name evidence="5" type="ORF">L196_05525</name>
</gene>
<dbReference type="EMBL" id="ASHL01000004">
    <property type="protein sequence ID" value="EPD13076.1"/>
    <property type="molecule type" value="Genomic_DNA"/>
</dbReference>
<keyword evidence="6" id="KW-1185">Reference proteome</keyword>
<reference evidence="5 6" key="1">
    <citation type="journal article" date="2013" name="Genome Announc.">
        <title>Genome Sequence of the Pyrene- and Fluoranthene-Degrading Bacterium Cycloclasticus sp. Strain PY97M.</title>
        <authorList>
            <person name="Cui Z."/>
            <person name="Xu G."/>
            <person name="Li Q."/>
            <person name="Gao W."/>
            <person name="Zheng L."/>
        </authorList>
    </citation>
    <scope>NUCLEOTIDE SEQUENCE [LARGE SCALE GENOMIC DNA]</scope>
    <source>
        <strain evidence="5 6">PY97M</strain>
    </source>
</reference>
<evidence type="ECO:0000313" key="5">
    <source>
        <dbReference type="EMBL" id="EPD13076.1"/>
    </source>
</evidence>
<dbReference type="Pfam" id="PF01774">
    <property type="entry name" value="UreD"/>
    <property type="match status" value="1"/>
</dbReference>
<organism evidence="5 6">
    <name type="scientific">Cycloclasticus pugetii</name>
    <dbReference type="NCBI Taxonomy" id="34068"/>
    <lineage>
        <taxon>Bacteria</taxon>
        <taxon>Pseudomonadati</taxon>
        <taxon>Pseudomonadota</taxon>
        <taxon>Gammaproteobacteria</taxon>
        <taxon>Thiotrichales</taxon>
        <taxon>Piscirickettsiaceae</taxon>
        <taxon>Cycloclasticus</taxon>
    </lineage>
</organism>
<sequence length="282" mass="31679">MSSALTSTIETETVSGWEAQLDLKFAVQVNKTVLSARQQRGPLAVQRAFYPEGDVCHLYILHPPGGVVGGDRLYINVDVEQQANTLLTTPGATKYYKSQGDTAHQQQRLTVDEGATLEWFPQENIYFPGAKVHLSTHIDLTPTAQFIGWEMHCFGLPANQQKFTEGRLQLDFMLSRNERPLLIEKMNVEANKLESPTGLRNNSVMAIFLATPANNSMLEMVRTLLTDDNNVLIAATLVEDCLLVRYLGDSTEQCRKIFTRLWGELRPLVLKRKACSPRIWAT</sequence>
<comment type="subcellular location">
    <subcellularLocation>
        <location evidence="4">Cytoplasm</location>
    </subcellularLocation>
</comment>
<evidence type="ECO:0000256" key="2">
    <source>
        <dbReference type="ARBA" id="ARBA00022988"/>
    </source>
</evidence>
<dbReference type="PANTHER" id="PTHR33643:SF1">
    <property type="entry name" value="UREASE ACCESSORY PROTEIN D"/>
    <property type="match status" value="1"/>
</dbReference>
<comment type="similarity">
    <text evidence="1 4">Belongs to the UreD family.</text>
</comment>
<dbReference type="PANTHER" id="PTHR33643">
    <property type="entry name" value="UREASE ACCESSORY PROTEIN D"/>
    <property type="match status" value="1"/>
</dbReference>
<comment type="function">
    <text evidence="4">Required for maturation of urease via the functional incorporation of the urease nickel metallocenter.</text>
</comment>
<evidence type="ECO:0000313" key="6">
    <source>
        <dbReference type="Proteomes" id="UP000015462"/>
    </source>
</evidence>
<dbReference type="GO" id="GO:0016151">
    <property type="term" value="F:nickel cation binding"/>
    <property type="evidence" value="ECO:0007669"/>
    <property type="project" value="UniProtKB-UniRule"/>
</dbReference>
<evidence type="ECO:0000256" key="4">
    <source>
        <dbReference type="HAMAP-Rule" id="MF_01384"/>
    </source>
</evidence>
<evidence type="ECO:0000256" key="3">
    <source>
        <dbReference type="ARBA" id="ARBA00023186"/>
    </source>
</evidence>
<comment type="caution">
    <text evidence="5">The sequence shown here is derived from an EMBL/GenBank/DDBJ whole genome shotgun (WGS) entry which is preliminary data.</text>
</comment>
<keyword evidence="3 4" id="KW-0143">Chaperone</keyword>
<keyword evidence="2 4" id="KW-0996">Nickel insertion</keyword>
<protein>
    <recommendedName>
        <fullName evidence="4">Urease accessory protein UreD</fullName>
    </recommendedName>
</protein>
<evidence type="ECO:0000256" key="1">
    <source>
        <dbReference type="ARBA" id="ARBA00007177"/>
    </source>
</evidence>
<dbReference type="HAMAP" id="MF_01384">
    <property type="entry name" value="UreD"/>
    <property type="match status" value="1"/>
</dbReference>